<reference evidence="1 2" key="2">
    <citation type="journal article" date="2012" name="PLoS Pathog.">
        <title>Diverse lifestyles and strategies of plant pathogenesis encoded in the genomes of eighteen Dothideomycetes fungi.</title>
        <authorList>
            <person name="Ohm R.A."/>
            <person name="Feau N."/>
            <person name="Henrissat B."/>
            <person name="Schoch C.L."/>
            <person name="Horwitz B.A."/>
            <person name="Barry K.W."/>
            <person name="Condon B.J."/>
            <person name="Copeland A.C."/>
            <person name="Dhillon B."/>
            <person name="Glaser F."/>
            <person name="Hesse C.N."/>
            <person name="Kosti I."/>
            <person name="LaButti K."/>
            <person name="Lindquist E.A."/>
            <person name="Lucas S."/>
            <person name="Salamov A.A."/>
            <person name="Bradshaw R.E."/>
            <person name="Ciuffetti L."/>
            <person name="Hamelin R.C."/>
            <person name="Kema G.H.J."/>
            <person name="Lawrence C."/>
            <person name="Scott J.A."/>
            <person name="Spatafora J.W."/>
            <person name="Turgeon B.G."/>
            <person name="de Wit P.J.G.M."/>
            <person name="Zhong S."/>
            <person name="Goodwin S.B."/>
            <person name="Grigoriev I.V."/>
        </authorList>
    </citation>
    <scope>NUCLEOTIDE SEQUENCE [LARGE SCALE GENOMIC DNA]</scope>
    <source>
        <strain evidence="2">NZE10 / CBS 128990</strain>
    </source>
</reference>
<keyword evidence="2" id="KW-1185">Reference proteome</keyword>
<name>N1PL41_DOTSN</name>
<dbReference type="Proteomes" id="UP000016933">
    <property type="component" value="Unassembled WGS sequence"/>
</dbReference>
<dbReference type="AlphaFoldDB" id="N1PL41"/>
<reference evidence="2" key="1">
    <citation type="journal article" date="2012" name="PLoS Genet.">
        <title>The genomes of the fungal plant pathogens Cladosporium fulvum and Dothistroma septosporum reveal adaptation to different hosts and lifestyles but also signatures of common ancestry.</title>
        <authorList>
            <person name="de Wit P.J.G.M."/>
            <person name="van der Burgt A."/>
            <person name="Oekmen B."/>
            <person name="Stergiopoulos I."/>
            <person name="Abd-Elsalam K.A."/>
            <person name="Aerts A.L."/>
            <person name="Bahkali A.H."/>
            <person name="Beenen H.G."/>
            <person name="Chettri P."/>
            <person name="Cox M.P."/>
            <person name="Datema E."/>
            <person name="de Vries R.P."/>
            <person name="Dhillon B."/>
            <person name="Ganley A.R."/>
            <person name="Griffiths S.A."/>
            <person name="Guo Y."/>
            <person name="Hamelin R.C."/>
            <person name="Henrissat B."/>
            <person name="Kabir M.S."/>
            <person name="Jashni M.K."/>
            <person name="Kema G."/>
            <person name="Klaubauf S."/>
            <person name="Lapidus A."/>
            <person name="Levasseur A."/>
            <person name="Lindquist E."/>
            <person name="Mehrabi R."/>
            <person name="Ohm R.A."/>
            <person name="Owen T.J."/>
            <person name="Salamov A."/>
            <person name="Schwelm A."/>
            <person name="Schijlen E."/>
            <person name="Sun H."/>
            <person name="van den Burg H.A."/>
            <person name="van Ham R.C.H.J."/>
            <person name="Zhang S."/>
            <person name="Goodwin S.B."/>
            <person name="Grigoriev I.V."/>
            <person name="Collemare J."/>
            <person name="Bradshaw R.E."/>
        </authorList>
    </citation>
    <scope>NUCLEOTIDE SEQUENCE [LARGE SCALE GENOMIC DNA]</scope>
    <source>
        <strain evidence="2">NZE10 / CBS 128990</strain>
    </source>
</reference>
<sequence>MSGQGVPTGNYFNFYNTNRGAGFWSRTQPPIDWDGVCSLPGHCGTEDDRELQRCSLRYECALRDESIGVPAWDRPPTLSTRDVCKLPDIAWYYDPVQQERKEIVIPQGQLSTVVSQLRNQQWRILDRYQEFTENLFIEAPPRPTPRSADGQPQSG</sequence>
<proteinExistence type="predicted"/>
<accession>N1PL41</accession>
<organism evidence="1 2">
    <name type="scientific">Dothistroma septosporum (strain NZE10 / CBS 128990)</name>
    <name type="common">Red band needle blight fungus</name>
    <name type="synonym">Mycosphaerella pini</name>
    <dbReference type="NCBI Taxonomy" id="675120"/>
    <lineage>
        <taxon>Eukaryota</taxon>
        <taxon>Fungi</taxon>
        <taxon>Dikarya</taxon>
        <taxon>Ascomycota</taxon>
        <taxon>Pezizomycotina</taxon>
        <taxon>Dothideomycetes</taxon>
        <taxon>Dothideomycetidae</taxon>
        <taxon>Mycosphaerellales</taxon>
        <taxon>Mycosphaerellaceae</taxon>
        <taxon>Dothistroma</taxon>
    </lineage>
</organism>
<dbReference type="HOGENOM" id="CLU_1695427_0_0_1"/>
<dbReference type="EMBL" id="KB446541">
    <property type="protein sequence ID" value="EME42031.1"/>
    <property type="molecule type" value="Genomic_DNA"/>
</dbReference>
<evidence type="ECO:0000313" key="1">
    <source>
        <dbReference type="EMBL" id="EME42031.1"/>
    </source>
</evidence>
<gene>
    <name evidence="1" type="ORF">DOTSEDRAFT_25687</name>
</gene>
<protein>
    <submittedName>
        <fullName evidence="1">Uncharacterized protein</fullName>
    </submittedName>
</protein>
<evidence type="ECO:0000313" key="2">
    <source>
        <dbReference type="Proteomes" id="UP000016933"/>
    </source>
</evidence>